<organism evidence="2 3">
    <name type="scientific">Melipona bicolor</name>
    <dbReference type="NCBI Taxonomy" id="60889"/>
    <lineage>
        <taxon>Eukaryota</taxon>
        <taxon>Metazoa</taxon>
        <taxon>Ecdysozoa</taxon>
        <taxon>Arthropoda</taxon>
        <taxon>Hexapoda</taxon>
        <taxon>Insecta</taxon>
        <taxon>Pterygota</taxon>
        <taxon>Neoptera</taxon>
        <taxon>Endopterygota</taxon>
        <taxon>Hymenoptera</taxon>
        <taxon>Apocrita</taxon>
        <taxon>Aculeata</taxon>
        <taxon>Apoidea</taxon>
        <taxon>Anthophila</taxon>
        <taxon>Apidae</taxon>
        <taxon>Melipona</taxon>
    </lineage>
</organism>
<feature type="compositionally biased region" description="Basic and acidic residues" evidence="1">
    <location>
        <begin position="183"/>
        <end position="196"/>
    </location>
</feature>
<protein>
    <submittedName>
        <fullName evidence="2">Uncharacterized protein</fullName>
    </submittedName>
</protein>
<evidence type="ECO:0000313" key="2">
    <source>
        <dbReference type="EMBL" id="KAK1130628.1"/>
    </source>
</evidence>
<proteinExistence type="predicted"/>
<reference evidence="2" key="1">
    <citation type="submission" date="2021-10" db="EMBL/GenBank/DDBJ databases">
        <title>Melipona bicolor Genome sequencing and assembly.</title>
        <authorList>
            <person name="Araujo N.S."/>
            <person name="Arias M.C."/>
        </authorList>
    </citation>
    <scope>NUCLEOTIDE SEQUENCE</scope>
    <source>
        <strain evidence="2">USP_2M_L1-L4_2017</strain>
        <tissue evidence="2">Whole body</tissue>
    </source>
</reference>
<comment type="caution">
    <text evidence="2">The sequence shown here is derived from an EMBL/GenBank/DDBJ whole genome shotgun (WGS) entry which is preliminary data.</text>
</comment>
<accession>A0AA40KRZ7</accession>
<sequence length="215" mass="24549">MRIISVDDIAYLTADQLFDRPDANENPGYRRSNIVPITFPRDSPLSIVDLPDYVKIRASKRMPIPCKSHEKIEILLQQIQLNSVFNFTKPFLKKQTNIRKEFEGSRQGSSCCEHFCPFLRAEKKREKEFHFLIPSLASVQKFHVPRSWKPSEANGSANPPGHVEARAAAEFSLGSGYGSGNAGKDEKTRGRRREGGRWTVYSRHVENHEAREDHV</sequence>
<feature type="compositionally biased region" description="Basic and acidic residues" evidence="1">
    <location>
        <begin position="203"/>
        <end position="215"/>
    </location>
</feature>
<gene>
    <name evidence="2" type="ORF">K0M31_018747</name>
</gene>
<keyword evidence="3" id="KW-1185">Reference proteome</keyword>
<feature type="region of interest" description="Disordered" evidence="1">
    <location>
        <begin position="172"/>
        <end position="215"/>
    </location>
</feature>
<name>A0AA40KRZ7_9HYME</name>
<dbReference type="EMBL" id="JAHYIQ010000007">
    <property type="protein sequence ID" value="KAK1130628.1"/>
    <property type="molecule type" value="Genomic_DNA"/>
</dbReference>
<dbReference type="Proteomes" id="UP001177670">
    <property type="component" value="Unassembled WGS sequence"/>
</dbReference>
<evidence type="ECO:0000313" key="3">
    <source>
        <dbReference type="Proteomes" id="UP001177670"/>
    </source>
</evidence>
<dbReference type="AlphaFoldDB" id="A0AA40KRZ7"/>
<evidence type="ECO:0000256" key="1">
    <source>
        <dbReference type="SAM" id="MobiDB-lite"/>
    </source>
</evidence>